<dbReference type="InterPro" id="IPR058240">
    <property type="entry name" value="rSAM_sf"/>
</dbReference>
<accession>A0A9E7MNP7</accession>
<evidence type="ECO:0000313" key="7">
    <source>
        <dbReference type="Proteomes" id="UP001056685"/>
    </source>
</evidence>
<name>A0A9E7MNP7_9CAUD</name>
<evidence type="ECO:0000256" key="3">
    <source>
        <dbReference type="ARBA" id="ARBA00023004"/>
    </source>
</evidence>
<dbReference type="GO" id="GO:0046872">
    <property type="term" value="F:metal ion binding"/>
    <property type="evidence" value="ECO:0007669"/>
    <property type="project" value="UniProtKB-KW"/>
</dbReference>
<sequence>MTYETLVSTQDASVNHVLKTEDGGAFECRFVRRADAYFIVYLSSHSGCDRACRMCHLTQTGQTMMTPARHGDYLDQARQVLARYKVERAVDDEPQFVNFNFMARGEPFANPDILNGGHRALFKALREEALFAGVPRAQLNYSTIMPRDLEGRSLVDVLGPSHPGLNIYYSLYSMRPAFRKRWLPKAMDPNTALDMLAEFQRTAPDYGREPGEIVLHWSFIKGQNDDEDTVDEIIQAVKDRGLKTRFNCVRYNPYSPAQGVEPDERDLAYLTAKLATAFDAPKSRIVPRVGLDVKASCGMFLEPEALAGLKETSCA</sequence>
<evidence type="ECO:0000256" key="2">
    <source>
        <dbReference type="ARBA" id="ARBA00022723"/>
    </source>
</evidence>
<feature type="domain" description="Radical SAM core" evidence="5">
    <location>
        <begin position="34"/>
        <end position="288"/>
    </location>
</feature>
<reference evidence="6" key="1">
    <citation type="submission" date="2022-05" db="EMBL/GenBank/DDBJ databases">
        <authorList>
            <person name="Friedrich I."/>
            <person name="Poehlein A."/>
            <person name="Schneider D."/>
            <person name="Hertel R."/>
            <person name="Daniel R."/>
        </authorList>
    </citation>
    <scope>NUCLEOTIDE SEQUENCE</scope>
</reference>
<dbReference type="PROSITE" id="PS51918">
    <property type="entry name" value="RADICAL_SAM"/>
    <property type="match status" value="1"/>
</dbReference>
<protein>
    <recommendedName>
        <fullName evidence="5">Radical SAM core domain-containing protein</fullName>
    </recommendedName>
</protein>
<proteinExistence type="predicted"/>
<keyword evidence="7" id="KW-1185">Reference proteome</keyword>
<keyword evidence="4" id="KW-0411">Iron-sulfur</keyword>
<evidence type="ECO:0000256" key="1">
    <source>
        <dbReference type="ARBA" id="ARBA00022691"/>
    </source>
</evidence>
<keyword evidence="2" id="KW-0479">Metal-binding</keyword>
<dbReference type="GO" id="GO:0003824">
    <property type="term" value="F:catalytic activity"/>
    <property type="evidence" value="ECO:0007669"/>
    <property type="project" value="InterPro"/>
</dbReference>
<evidence type="ECO:0000259" key="5">
    <source>
        <dbReference type="PROSITE" id="PS51918"/>
    </source>
</evidence>
<dbReference type="GO" id="GO:0051536">
    <property type="term" value="F:iron-sulfur cluster binding"/>
    <property type="evidence" value="ECO:0007669"/>
    <property type="project" value="UniProtKB-KW"/>
</dbReference>
<dbReference type="Proteomes" id="UP001056685">
    <property type="component" value="Segment"/>
</dbReference>
<dbReference type="EMBL" id="ON529852">
    <property type="protein sequence ID" value="USN14026.1"/>
    <property type="molecule type" value="Genomic_DNA"/>
</dbReference>
<gene>
    <name evidence="6" type="ORF">KABACHOK_01900</name>
</gene>
<dbReference type="InterPro" id="IPR007197">
    <property type="entry name" value="rSAM"/>
</dbReference>
<keyword evidence="1" id="KW-0949">S-adenosyl-L-methionine</keyword>
<evidence type="ECO:0000313" key="6">
    <source>
        <dbReference type="EMBL" id="USN14026.1"/>
    </source>
</evidence>
<dbReference type="InterPro" id="IPR013785">
    <property type="entry name" value="Aldolase_TIM"/>
</dbReference>
<keyword evidence="3" id="KW-0408">Iron</keyword>
<organism evidence="6 7">
    <name type="scientific">Brevundimonas phage vB_BpoS-Kabachok</name>
    <dbReference type="NCBI Taxonomy" id="2948600"/>
    <lineage>
        <taxon>Viruses</taxon>
        <taxon>Duplodnaviria</taxon>
        <taxon>Heunggongvirae</taxon>
        <taxon>Uroviricota</taxon>
        <taxon>Caudoviricetes</taxon>
        <taxon>Jeanschmidtviridae</taxon>
        <taxon>Marchewkavirus</taxon>
        <taxon>Marchewkavirus kabachok</taxon>
    </lineage>
</organism>
<evidence type="ECO:0000256" key="4">
    <source>
        <dbReference type="ARBA" id="ARBA00023014"/>
    </source>
</evidence>
<dbReference type="SUPFAM" id="SSF102114">
    <property type="entry name" value="Radical SAM enzymes"/>
    <property type="match status" value="1"/>
</dbReference>
<dbReference type="Gene3D" id="3.20.20.70">
    <property type="entry name" value="Aldolase class I"/>
    <property type="match status" value="1"/>
</dbReference>